<organism evidence="1 2">
    <name type="scientific">Sphingobium fluviale</name>
    <dbReference type="NCBI Taxonomy" id="2506423"/>
    <lineage>
        <taxon>Bacteria</taxon>
        <taxon>Pseudomonadati</taxon>
        <taxon>Pseudomonadota</taxon>
        <taxon>Alphaproteobacteria</taxon>
        <taxon>Sphingomonadales</taxon>
        <taxon>Sphingomonadaceae</taxon>
        <taxon>Sphingobium</taxon>
    </lineage>
</organism>
<gene>
    <name evidence="1" type="ORF">EQG66_05355</name>
</gene>
<evidence type="ECO:0000313" key="2">
    <source>
        <dbReference type="Proteomes" id="UP000290958"/>
    </source>
</evidence>
<dbReference type="Proteomes" id="UP000290958">
    <property type="component" value="Unassembled WGS sequence"/>
</dbReference>
<proteinExistence type="predicted"/>
<reference evidence="2" key="1">
    <citation type="submission" date="2019-01" db="EMBL/GenBank/DDBJ databases">
        <title>Cytophagaceae bacterium strain CAR-16.</title>
        <authorList>
            <person name="Chen W.-M."/>
        </authorList>
    </citation>
    <scope>NUCLEOTIDE SEQUENCE [LARGE SCALE GENOMIC DNA]</scope>
    <source>
        <strain evidence="2">CHR27</strain>
    </source>
</reference>
<evidence type="ECO:0000313" key="1">
    <source>
        <dbReference type="EMBL" id="RXR30039.1"/>
    </source>
</evidence>
<sequence length="78" mass="7924">MLAAPSRAPFAVTPHDTNELTTIPKALYVGTGGTVILRGVGGAADVTFKNVANGQVIDVRAQYVRATGTTAADIVALA</sequence>
<name>A0A4Q1KLL1_9SPHN</name>
<protein>
    <submittedName>
        <fullName evidence="1">Uncharacterized protein</fullName>
    </submittedName>
</protein>
<keyword evidence="2" id="KW-1185">Reference proteome</keyword>
<dbReference type="AlphaFoldDB" id="A0A4Q1KLL1"/>
<accession>A0A4Q1KLL1</accession>
<comment type="caution">
    <text evidence="1">The sequence shown here is derived from an EMBL/GenBank/DDBJ whole genome shotgun (WGS) entry which is preliminary data.</text>
</comment>
<dbReference type="EMBL" id="SBKP01000003">
    <property type="protein sequence ID" value="RXR30039.1"/>
    <property type="molecule type" value="Genomic_DNA"/>
</dbReference>
<dbReference type="OrthoDB" id="7916272at2"/>